<name>A0A6C0GWK8_9BACT</name>
<evidence type="ECO:0000256" key="1">
    <source>
        <dbReference type="ARBA" id="ARBA00022729"/>
    </source>
</evidence>
<organism evidence="2 3">
    <name type="scientific">Rhodocytophaga rosea</name>
    <dbReference type="NCBI Taxonomy" id="2704465"/>
    <lineage>
        <taxon>Bacteria</taxon>
        <taxon>Pseudomonadati</taxon>
        <taxon>Bacteroidota</taxon>
        <taxon>Cytophagia</taxon>
        <taxon>Cytophagales</taxon>
        <taxon>Rhodocytophagaceae</taxon>
        <taxon>Rhodocytophaga</taxon>
    </lineage>
</organism>
<keyword evidence="1" id="KW-0732">Signal</keyword>
<dbReference type="PANTHER" id="PTHR44103:SF1">
    <property type="entry name" value="PROPROTEIN CONVERTASE P"/>
    <property type="match status" value="1"/>
</dbReference>
<dbReference type="AlphaFoldDB" id="A0A6C0GWK8"/>
<dbReference type="Gene3D" id="2.130.10.130">
    <property type="entry name" value="Integrin alpha, N-terminal"/>
    <property type="match status" value="2"/>
</dbReference>
<dbReference type="Proteomes" id="UP000480178">
    <property type="component" value="Chromosome"/>
</dbReference>
<dbReference type="SUPFAM" id="SSF69318">
    <property type="entry name" value="Integrin alpha N-terminal domain"/>
    <property type="match status" value="1"/>
</dbReference>
<dbReference type="InterPro" id="IPR013517">
    <property type="entry name" value="FG-GAP"/>
</dbReference>
<dbReference type="InterPro" id="IPR028994">
    <property type="entry name" value="Integrin_alpha_N"/>
</dbReference>
<proteinExistence type="predicted"/>
<protein>
    <submittedName>
        <fullName evidence="2">VCBS repeat-containing protein</fullName>
    </submittedName>
</protein>
<dbReference type="KEGG" id="rhoz:GXP67_11125"/>
<accession>A0A6C0GWK8</accession>
<sequence>MGQSTSTLKFSKQMIAAESYESVDVFDVNGDKQADLVSGAFWYEGPDFFKRHYIGEVKRHEEYYDDFSTIPMDVNGDNLTDFVTGGWFGGTIVWRQNPGNDKQWTEHVIAECGNVETTRSWDVDGDGFPEIIPNTPNKPLVIYQLQKDAGGKPLGMFSKTQIYDKQGHGLGFGDVNKDGRGDFILPTGWLEAPKNWKTEKWIFHPEFDLGTASVPVIITDVNKDGLADMIVGQGHGYGLHWYQQVLEKKNRSWKKYTIDSLNSQYHAMIWTDITGDGKEELVTGKRYRAHNHNDPGANDPIGLYYFTWNGNSFVKNIINYGKLGEAVGTGIYFSLTDLRGTGRKDIIVAGKQGLYILYNDGQK</sequence>
<dbReference type="Pfam" id="PF13517">
    <property type="entry name" value="FG-GAP_3"/>
    <property type="match status" value="1"/>
</dbReference>
<keyword evidence="3" id="KW-1185">Reference proteome</keyword>
<evidence type="ECO:0000313" key="3">
    <source>
        <dbReference type="Proteomes" id="UP000480178"/>
    </source>
</evidence>
<gene>
    <name evidence="2" type="ORF">GXP67_11125</name>
</gene>
<dbReference type="EMBL" id="CP048222">
    <property type="protein sequence ID" value="QHT71973.1"/>
    <property type="molecule type" value="Genomic_DNA"/>
</dbReference>
<evidence type="ECO:0000313" key="2">
    <source>
        <dbReference type="EMBL" id="QHT71973.1"/>
    </source>
</evidence>
<dbReference type="PANTHER" id="PTHR44103">
    <property type="entry name" value="PROPROTEIN CONVERTASE P"/>
    <property type="match status" value="1"/>
</dbReference>
<reference evidence="2 3" key="1">
    <citation type="submission" date="2020-01" db="EMBL/GenBank/DDBJ databases">
        <authorList>
            <person name="Kim M.K."/>
        </authorList>
    </citation>
    <scope>NUCLEOTIDE SEQUENCE [LARGE SCALE GENOMIC DNA]</scope>
    <source>
        <strain evidence="2 3">172606-1</strain>
    </source>
</reference>